<dbReference type="PRINTS" id="PR00412">
    <property type="entry name" value="EPOXHYDRLASE"/>
</dbReference>
<feature type="compositionally biased region" description="Low complexity" evidence="2">
    <location>
        <begin position="230"/>
        <end position="243"/>
    </location>
</feature>
<keyword evidence="1 4" id="KW-0378">Hydrolase</keyword>
<dbReference type="InterPro" id="IPR000073">
    <property type="entry name" value="AB_hydrolase_1"/>
</dbReference>
<dbReference type="Proteomes" id="UP001521931">
    <property type="component" value="Unassembled WGS sequence"/>
</dbReference>
<protein>
    <submittedName>
        <fullName evidence="4">Alpha/beta fold hydrolase</fullName>
    </submittedName>
</protein>
<name>A0ABS9PZF0_9MICO</name>
<dbReference type="GO" id="GO:0016787">
    <property type="term" value="F:hydrolase activity"/>
    <property type="evidence" value="ECO:0007669"/>
    <property type="project" value="UniProtKB-KW"/>
</dbReference>
<keyword evidence="5" id="KW-1185">Reference proteome</keyword>
<dbReference type="InterPro" id="IPR029058">
    <property type="entry name" value="AB_hydrolase_fold"/>
</dbReference>
<gene>
    <name evidence="4" type="ORF">MHL29_03640</name>
</gene>
<evidence type="ECO:0000259" key="3">
    <source>
        <dbReference type="Pfam" id="PF00561"/>
    </source>
</evidence>
<dbReference type="Gene3D" id="3.40.50.1820">
    <property type="entry name" value="alpha/beta hydrolase"/>
    <property type="match status" value="1"/>
</dbReference>
<dbReference type="PANTHER" id="PTHR43329">
    <property type="entry name" value="EPOXIDE HYDROLASE"/>
    <property type="match status" value="1"/>
</dbReference>
<evidence type="ECO:0000313" key="5">
    <source>
        <dbReference type="Proteomes" id="UP001521931"/>
    </source>
</evidence>
<dbReference type="PRINTS" id="PR00111">
    <property type="entry name" value="ABHYDROLASE"/>
</dbReference>
<evidence type="ECO:0000256" key="1">
    <source>
        <dbReference type="ARBA" id="ARBA00022801"/>
    </source>
</evidence>
<organism evidence="4 5">
    <name type="scientific">Arsenicicoccus bolidensis</name>
    <dbReference type="NCBI Taxonomy" id="229480"/>
    <lineage>
        <taxon>Bacteria</taxon>
        <taxon>Bacillati</taxon>
        <taxon>Actinomycetota</taxon>
        <taxon>Actinomycetes</taxon>
        <taxon>Micrococcales</taxon>
        <taxon>Intrasporangiaceae</taxon>
        <taxon>Arsenicicoccus</taxon>
    </lineage>
</organism>
<dbReference type="EMBL" id="JAKRCV010000007">
    <property type="protein sequence ID" value="MCG7320989.1"/>
    <property type="molecule type" value="Genomic_DNA"/>
</dbReference>
<dbReference type="Pfam" id="PF00561">
    <property type="entry name" value="Abhydrolase_1"/>
    <property type="match status" value="1"/>
</dbReference>
<evidence type="ECO:0000313" key="4">
    <source>
        <dbReference type="EMBL" id="MCG7320989.1"/>
    </source>
</evidence>
<evidence type="ECO:0000256" key="2">
    <source>
        <dbReference type="SAM" id="MobiDB-lite"/>
    </source>
</evidence>
<feature type="domain" description="AB hydrolase-1" evidence="3">
    <location>
        <begin position="32"/>
        <end position="292"/>
    </location>
</feature>
<dbReference type="SUPFAM" id="SSF53474">
    <property type="entry name" value="alpha/beta-Hydrolases"/>
    <property type="match status" value="1"/>
</dbReference>
<feature type="region of interest" description="Disordered" evidence="2">
    <location>
        <begin position="217"/>
        <end position="249"/>
    </location>
</feature>
<reference evidence="4 5" key="1">
    <citation type="submission" date="2022-02" db="EMBL/GenBank/DDBJ databases">
        <title>Uncovering new skin microbiome diversity through culturing and metagenomics.</title>
        <authorList>
            <person name="Conlan S."/>
            <person name="Deming C."/>
            <person name="Nisc Comparative Sequencing Program N."/>
            <person name="Segre J.A."/>
        </authorList>
    </citation>
    <scope>NUCLEOTIDE SEQUENCE [LARGE SCALE GENOMIC DNA]</scope>
    <source>
        <strain evidence="4 5">ACRQZ</strain>
    </source>
</reference>
<dbReference type="InterPro" id="IPR000639">
    <property type="entry name" value="Epox_hydrolase-like"/>
</dbReference>
<sequence length="315" mass="33580">MTDHVDTPPLHSFTRAGLTFEVVDGGPRDGEVVVLLHGFPEDATAWSAVSERLHAKGFRTLAPDQRGYSPAASPVGNNAYRVSELVRDVLALVDASGTDRVHLVGHDWGGAVAWATALSAPDRLLSLTVLSTPHPAAMERAMRTPDQARRSWYMLAFQVPGLPERVLSRSMLRFLTSAGLPADHAQRYAARFATPASLRGPICWYRASAPWRSLTSGGLGSRKAAGGRGAAARSAGSTDGGAAQRSSQVQVPTTYVWGRHDVALGRAAAEATAALVDADYRFVELDAGHWLPECNPDDVADAITDRARGGRGTHD</sequence>
<dbReference type="RefSeq" id="WP_239262336.1">
    <property type="nucleotide sequence ID" value="NZ_JAKRCV010000007.1"/>
</dbReference>
<proteinExistence type="predicted"/>
<comment type="caution">
    <text evidence="4">The sequence shown here is derived from an EMBL/GenBank/DDBJ whole genome shotgun (WGS) entry which is preliminary data.</text>
</comment>
<accession>A0ABS9PZF0</accession>